<reference evidence="3" key="1">
    <citation type="submission" date="2020-10" db="EMBL/GenBank/DDBJ databases">
        <title>Connecting structure to function with the recovery of over 1000 high-quality activated sludge metagenome-assembled genomes encoding full-length rRNA genes using long-read sequencing.</title>
        <authorList>
            <person name="Singleton C.M."/>
            <person name="Petriglieri F."/>
            <person name="Kristensen J.M."/>
            <person name="Kirkegaard R.H."/>
            <person name="Michaelsen T.Y."/>
            <person name="Andersen M.H."/>
            <person name="Karst S.M."/>
            <person name="Dueholm M.S."/>
            <person name="Nielsen P.H."/>
            <person name="Albertsen M."/>
        </authorList>
    </citation>
    <scope>NUCLEOTIDE SEQUENCE</scope>
    <source>
        <strain evidence="3">Bjer_18-Q3-R1-45_BAT3C.347</strain>
    </source>
</reference>
<dbReference type="PANTHER" id="PTHR30537">
    <property type="entry name" value="HTH-TYPE TRANSCRIPTIONAL REGULATOR"/>
    <property type="match status" value="1"/>
</dbReference>
<evidence type="ECO:0000259" key="2">
    <source>
        <dbReference type="PROSITE" id="PS50931"/>
    </source>
</evidence>
<dbReference type="InterPro" id="IPR058163">
    <property type="entry name" value="LysR-type_TF_proteobact-type"/>
</dbReference>
<dbReference type="AlphaFoldDB" id="A0A9D7DX99"/>
<name>A0A9D7DX99_9PROT</name>
<accession>A0A9D7DX99</accession>
<comment type="caution">
    <text evidence="3">The sequence shown here is derived from an EMBL/GenBank/DDBJ whole genome shotgun (WGS) entry which is preliminary data.</text>
</comment>
<dbReference type="InterPro" id="IPR036388">
    <property type="entry name" value="WH-like_DNA-bd_sf"/>
</dbReference>
<sequence length="149" mass="15760">MARYRGIETFASVATRGSLSAAAREEGVQPAVIGRRIDSLEARFGVMLMVRTARRLTLSFEGAAFLEHCQRVLGDLNDAESSVSEGGVRAAGLLQATAPAGFGRRDVAPLVETYVAEIPDVSVSLELSDHGGFGKSAGLPRKLCGRRAV</sequence>
<dbReference type="EMBL" id="JADJEV010000003">
    <property type="protein sequence ID" value="MBK6972553.1"/>
    <property type="molecule type" value="Genomic_DNA"/>
</dbReference>
<dbReference type="Gene3D" id="1.10.10.10">
    <property type="entry name" value="Winged helix-like DNA-binding domain superfamily/Winged helix DNA-binding domain"/>
    <property type="match status" value="1"/>
</dbReference>
<dbReference type="GO" id="GO:0006351">
    <property type="term" value="P:DNA-templated transcription"/>
    <property type="evidence" value="ECO:0007669"/>
    <property type="project" value="TreeGrafter"/>
</dbReference>
<dbReference type="SUPFAM" id="SSF46785">
    <property type="entry name" value="Winged helix' DNA-binding domain"/>
    <property type="match status" value="1"/>
</dbReference>
<dbReference type="Pfam" id="PF00126">
    <property type="entry name" value="HTH_1"/>
    <property type="match status" value="1"/>
</dbReference>
<dbReference type="Proteomes" id="UP000807785">
    <property type="component" value="Unassembled WGS sequence"/>
</dbReference>
<evidence type="ECO:0000313" key="4">
    <source>
        <dbReference type="Proteomes" id="UP000807785"/>
    </source>
</evidence>
<dbReference type="GO" id="GO:0003700">
    <property type="term" value="F:DNA-binding transcription factor activity"/>
    <property type="evidence" value="ECO:0007669"/>
    <property type="project" value="InterPro"/>
</dbReference>
<dbReference type="GO" id="GO:0043565">
    <property type="term" value="F:sequence-specific DNA binding"/>
    <property type="evidence" value="ECO:0007669"/>
    <property type="project" value="TreeGrafter"/>
</dbReference>
<proteinExistence type="inferred from homology"/>
<feature type="domain" description="HTH lysR-type" evidence="2">
    <location>
        <begin position="1"/>
        <end position="59"/>
    </location>
</feature>
<protein>
    <submittedName>
        <fullName evidence="3">LysR family transcriptional regulator</fullName>
    </submittedName>
</protein>
<evidence type="ECO:0000256" key="1">
    <source>
        <dbReference type="ARBA" id="ARBA00009437"/>
    </source>
</evidence>
<dbReference type="InterPro" id="IPR000847">
    <property type="entry name" value="LysR_HTH_N"/>
</dbReference>
<organism evidence="3 4">
    <name type="scientific">Candidatus Methylophosphatis roskildensis</name>
    <dbReference type="NCBI Taxonomy" id="2899263"/>
    <lineage>
        <taxon>Bacteria</taxon>
        <taxon>Pseudomonadati</taxon>
        <taxon>Pseudomonadota</taxon>
        <taxon>Betaproteobacteria</taxon>
        <taxon>Nitrosomonadales</taxon>
        <taxon>Sterolibacteriaceae</taxon>
        <taxon>Candidatus Methylophosphatis</taxon>
    </lineage>
</organism>
<dbReference type="InterPro" id="IPR036390">
    <property type="entry name" value="WH_DNA-bd_sf"/>
</dbReference>
<comment type="similarity">
    <text evidence="1">Belongs to the LysR transcriptional regulatory family.</text>
</comment>
<dbReference type="PROSITE" id="PS50931">
    <property type="entry name" value="HTH_LYSR"/>
    <property type="match status" value="1"/>
</dbReference>
<evidence type="ECO:0000313" key="3">
    <source>
        <dbReference type="EMBL" id="MBK6972553.1"/>
    </source>
</evidence>
<dbReference type="PANTHER" id="PTHR30537:SF5">
    <property type="entry name" value="HTH-TYPE TRANSCRIPTIONAL ACTIVATOR TTDR-RELATED"/>
    <property type="match status" value="1"/>
</dbReference>
<gene>
    <name evidence="3" type="ORF">IPH26_06250</name>
</gene>